<dbReference type="EMBL" id="DVJP01000035">
    <property type="protein sequence ID" value="HIS76154.1"/>
    <property type="molecule type" value="Genomic_DNA"/>
</dbReference>
<accession>A0A9D1FM89</accession>
<protein>
    <submittedName>
        <fullName evidence="2">DUF177 domain-containing protein</fullName>
    </submittedName>
</protein>
<organism evidence="2 3">
    <name type="scientific">Candidatus Merdivicinus excrementipullorum</name>
    <dbReference type="NCBI Taxonomy" id="2840867"/>
    <lineage>
        <taxon>Bacteria</taxon>
        <taxon>Bacillati</taxon>
        <taxon>Bacillota</taxon>
        <taxon>Clostridia</taxon>
        <taxon>Eubacteriales</taxon>
        <taxon>Oscillospiraceae</taxon>
        <taxon>Oscillospiraceae incertae sedis</taxon>
        <taxon>Candidatus Merdivicinus</taxon>
    </lineage>
</organism>
<name>A0A9D1FM89_9FIRM</name>
<dbReference type="Pfam" id="PF02620">
    <property type="entry name" value="YceD"/>
    <property type="match status" value="1"/>
</dbReference>
<reference evidence="2" key="2">
    <citation type="journal article" date="2021" name="PeerJ">
        <title>Extensive microbial diversity within the chicken gut microbiome revealed by metagenomics and culture.</title>
        <authorList>
            <person name="Gilroy R."/>
            <person name="Ravi A."/>
            <person name="Getino M."/>
            <person name="Pursley I."/>
            <person name="Horton D.L."/>
            <person name="Alikhan N.F."/>
            <person name="Baker D."/>
            <person name="Gharbi K."/>
            <person name="Hall N."/>
            <person name="Watson M."/>
            <person name="Adriaenssens E.M."/>
            <person name="Foster-Nyarko E."/>
            <person name="Jarju S."/>
            <person name="Secka A."/>
            <person name="Antonio M."/>
            <person name="Oren A."/>
            <person name="Chaudhuri R.R."/>
            <person name="La Ragione R."/>
            <person name="Hildebrand F."/>
            <person name="Pallen M.J."/>
        </authorList>
    </citation>
    <scope>NUCLEOTIDE SEQUENCE</scope>
    <source>
        <strain evidence="2">CHK199-13235</strain>
    </source>
</reference>
<evidence type="ECO:0000256" key="1">
    <source>
        <dbReference type="SAM" id="MobiDB-lite"/>
    </source>
</evidence>
<dbReference type="InterPro" id="IPR003772">
    <property type="entry name" value="YceD"/>
</dbReference>
<dbReference type="AlphaFoldDB" id="A0A9D1FM89"/>
<dbReference type="PANTHER" id="PTHR34374">
    <property type="entry name" value="LARGE RIBOSOMAL RNA SUBUNIT ACCUMULATION PROTEIN YCED HOMOLOG 1, CHLOROPLASTIC"/>
    <property type="match status" value="1"/>
</dbReference>
<reference evidence="2" key="1">
    <citation type="submission" date="2020-10" db="EMBL/GenBank/DDBJ databases">
        <authorList>
            <person name="Gilroy R."/>
        </authorList>
    </citation>
    <scope>NUCLEOTIDE SEQUENCE</scope>
    <source>
        <strain evidence="2">CHK199-13235</strain>
    </source>
</reference>
<dbReference type="PANTHER" id="PTHR34374:SF1">
    <property type="entry name" value="LARGE RIBOSOMAL RNA SUBUNIT ACCUMULATION PROTEIN YCED HOMOLOG 1, CHLOROPLASTIC"/>
    <property type="match status" value="1"/>
</dbReference>
<evidence type="ECO:0000313" key="2">
    <source>
        <dbReference type="EMBL" id="HIS76154.1"/>
    </source>
</evidence>
<evidence type="ECO:0000313" key="3">
    <source>
        <dbReference type="Proteomes" id="UP000824002"/>
    </source>
</evidence>
<feature type="region of interest" description="Disordered" evidence="1">
    <location>
        <begin position="166"/>
        <end position="187"/>
    </location>
</feature>
<sequence length="187" mass="21211">MKMNLKQLFDLVGERKSFRETFDFGQEELYGRYPFQSPVECSGEIENRAGVVRLVFCVKFSLDLVCDRCLEPFGREECMEFSHILVQKTESEDDEDYILCPGGELDLDELVRTDVLLELPVKVLCSEDCKGLCEHCGQNLNFGSCKCEKKEIDPRLSVLSQLLDSMEEDPESSEICEGGANHGSTEE</sequence>
<proteinExistence type="predicted"/>
<dbReference type="Proteomes" id="UP000824002">
    <property type="component" value="Unassembled WGS sequence"/>
</dbReference>
<comment type="caution">
    <text evidence="2">The sequence shown here is derived from an EMBL/GenBank/DDBJ whole genome shotgun (WGS) entry which is preliminary data.</text>
</comment>
<gene>
    <name evidence="2" type="ORF">IAB51_05010</name>
</gene>